<organism evidence="1 2">
    <name type="scientific">Panagrolaimus sp. PS1159</name>
    <dbReference type="NCBI Taxonomy" id="55785"/>
    <lineage>
        <taxon>Eukaryota</taxon>
        <taxon>Metazoa</taxon>
        <taxon>Ecdysozoa</taxon>
        <taxon>Nematoda</taxon>
        <taxon>Chromadorea</taxon>
        <taxon>Rhabditida</taxon>
        <taxon>Tylenchina</taxon>
        <taxon>Panagrolaimomorpha</taxon>
        <taxon>Panagrolaimoidea</taxon>
        <taxon>Panagrolaimidae</taxon>
        <taxon>Panagrolaimus</taxon>
    </lineage>
</organism>
<accession>A0AC35FQY1</accession>
<sequence>MVRNTRFTILQNEDVFLDEEILNQNEISFEQLLSFLGDDTTPEGKLKTLQFFAKYGLLGNERYCEKCPENLMSLNKANTKDGYEWRCAACRKSASNDSSKRISVRRKSFFTDSKLPLNEIIKLVHFWATNITFDYSVIKNFTGINGPETINHYYNIINDFCQNFIEKFQTKEKLKGIIEIEYGKYFTEKYDRKHISTSFLQ</sequence>
<evidence type="ECO:0000313" key="1">
    <source>
        <dbReference type="Proteomes" id="UP000887580"/>
    </source>
</evidence>
<protein>
    <submittedName>
        <fullName evidence="2">Uncharacterized protein</fullName>
    </submittedName>
</protein>
<reference evidence="2" key="1">
    <citation type="submission" date="2022-11" db="UniProtKB">
        <authorList>
            <consortium name="WormBaseParasite"/>
        </authorList>
    </citation>
    <scope>IDENTIFICATION</scope>
</reference>
<dbReference type="Proteomes" id="UP000887580">
    <property type="component" value="Unplaced"/>
</dbReference>
<evidence type="ECO:0000313" key="2">
    <source>
        <dbReference type="WBParaSite" id="PS1159_v2.g20046.t1"/>
    </source>
</evidence>
<proteinExistence type="predicted"/>
<dbReference type="WBParaSite" id="PS1159_v2.g20046.t1">
    <property type="protein sequence ID" value="PS1159_v2.g20046.t1"/>
    <property type="gene ID" value="PS1159_v2.g20046"/>
</dbReference>
<name>A0AC35FQY1_9BILA</name>